<keyword evidence="5" id="KW-0175">Coiled coil</keyword>
<dbReference type="PRINTS" id="PR01407">
    <property type="entry name" value="BUTYPHLNCDUF"/>
</dbReference>
<dbReference type="PROSITE" id="PS00518">
    <property type="entry name" value="ZF_RING_1"/>
    <property type="match status" value="1"/>
</dbReference>
<dbReference type="CDD" id="cd12893">
    <property type="entry name" value="SPRY_PRY_TRIM35"/>
    <property type="match status" value="1"/>
</dbReference>
<keyword evidence="3" id="KW-0862">Zinc</keyword>
<dbReference type="Gene3D" id="3.30.160.60">
    <property type="entry name" value="Classic Zinc Finger"/>
    <property type="match status" value="1"/>
</dbReference>
<dbReference type="SUPFAM" id="SSF49899">
    <property type="entry name" value="Concanavalin A-like lectins/glucanases"/>
    <property type="match status" value="1"/>
</dbReference>
<feature type="domain" description="B box-type" evidence="7">
    <location>
        <begin position="89"/>
        <end position="125"/>
    </location>
</feature>
<proteinExistence type="predicted"/>
<dbReference type="InterPro" id="IPR003877">
    <property type="entry name" value="SPRY_dom"/>
</dbReference>
<dbReference type="FunFam" id="2.60.120.920:FF:000004">
    <property type="entry name" value="Butyrophilin subfamily 1 member A1"/>
    <property type="match status" value="1"/>
</dbReference>
<dbReference type="InterPro" id="IPR000315">
    <property type="entry name" value="Znf_B-box"/>
</dbReference>
<dbReference type="Pfam" id="PF00622">
    <property type="entry name" value="SPRY"/>
    <property type="match status" value="1"/>
</dbReference>
<organism evidence="9 10">
    <name type="scientific">Anguilla anguilla</name>
    <name type="common">European freshwater eel</name>
    <name type="synonym">Muraena anguilla</name>
    <dbReference type="NCBI Taxonomy" id="7936"/>
    <lineage>
        <taxon>Eukaryota</taxon>
        <taxon>Metazoa</taxon>
        <taxon>Chordata</taxon>
        <taxon>Craniata</taxon>
        <taxon>Vertebrata</taxon>
        <taxon>Euteleostomi</taxon>
        <taxon>Actinopterygii</taxon>
        <taxon>Neopterygii</taxon>
        <taxon>Teleostei</taxon>
        <taxon>Anguilliformes</taxon>
        <taxon>Anguillidae</taxon>
        <taxon>Anguilla</taxon>
    </lineage>
</organism>
<dbReference type="InterPro" id="IPR001870">
    <property type="entry name" value="B30.2/SPRY"/>
</dbReference>
<dbReference type="PANTHER" id="PTHR24103">
    <property type="entry name" value="E3 UBIQUITIN-PROTEIN LIGASE TRIM"/>
    <property type="match status" value="1"/>
</dbReference>
<dbReference type="InterPro" id="IPR043136">
    <property type="entry name" value="B30.2/SPRY_sf"/>
</dbReference>
<dbReference type="GO" id="GO:0008270">
    <property type="term" value="F:zinc ion binding"/>
    <property type="evidence" value="ECO:0007669"/>
    <property type="project" value="UniProtKB-KW"/>
</dbReference>
<evidence type="ECO:0000256" key="6">
    <source>
        <dbReference type="SAM" id="MobiDB-lite"/>
    </source>
</evidence>
<dbReference type="SMART" id="SM00589">
    <property type="entry name" value="PRY"/>
    <property type="match status" value="1"/>
</dbReference>
<keyword evidence="10" id="KW-1185">Reference proteome</keyword>
<dbReference type="CDD" id="cd16449">
    <property type="entry name" value="RING-HC"/>
    <property type="match status" value="1"/>
</dbReference>
<evidence type="ECO:0000256" key="1">
    <source>
        <dbReference type="ARBA" id="ARBA00022723"/>
    </source>
</evidence>
<keyword evidence="2 4" id="KW-0863">Zinc-finger</keyword>
<keyword evidence="1" id="KW-0479">Metal-binding</keyword>
<protein>
    <submittedName>
        <fullName evidence="9">Uncharacterized protein</fullName>
    </submittedName>
</protein>
<feature type="compositionally biased region" description="Basic and acidic residues" evidence="6">
    <location>
        <begin position="1"/>
        <end position="12"/>
    </location>
</feature>
<sequence length="471" mass="52859">MSEGTREMEGERTPPAAADPSCPGCRGGEPLLLPCGHRLCAPCLTLCQSELGERACTVCYGRDVLDSVVKGLLDSLFRGQPRRDAPPGGEACSCSLHGEKLTLYCMEDEEPVCSLCKAAEHQEHECCSSEEAVQDCKRELRTTLKILEEKLEALNVAKQTCDETAEHIKTQSLQTERLAKEEFEKLHQFLRDEEEALVASLKEEEEEKTQKIREKIEKMAGEIASLSDTIKMVEEQLEAEDISLLQNFKTTVQRAQSTPREPDKAVGALIDVAKHLGCLRHRVWEKMQGITQYTPVVLDPNTADVCLVLSDDLTTVLYTDEELRLPDNPERFSYYECVLGSEGLGAGRHAWEVEVGDSSEWALGVAKETVPRKEWFPMSPETGLWSIGLYAGEYRARAPVSSPIAVKKKPHRVRVQLDWDRGRLTFSDPSDNALLYKYQHRFTERVFPYFSNTSKRNPLRILPGKVSVAAE</sequence>
<dbReference type="InterPro" id="IPR003879">
    <property type="entry name" value="Butyrophylin_SPRY"/>
</dbReference>
<dbReference type="InterPro" id="IPR050143">
    <property type="entry name" value="TRIM/RBCC"/>
</dbReference>
<evidence type="ECO:0000313" key="9">
    <source>
        <dbReference type="EMBL" id="KAG5854096.1"/>
    </source>
</evidence>
<dbReference type="Proteomes" id="UP001044222">
    <property type="component" value="Unassembled WGS sequence"/>
</dbReference>
<feature type="coiled-coil region" evidence="5">
    <location>
        <begin position="137"/>
        <end position="236"/>
    </location>
</feature>
<dbReference type="AlphaFoldDB" id="A0A9D3S700"/>
<dbReference type="SUPFAM" id="SSF57845">
    <property type="entry name" value="B-box zinc-binding domain"/>
    <property type="match status" value="1"/>
</dbReference>
<evidence type="ECO:0000259" key="7">
    <source>
        <dbReference type="PROSITE" id="PS50119"/>
    </source>
</evidence>
<feature type="domain" description="B30.2/SPRY" evidence="8">
    <location>
        <begin position="276"/>
        <end position="468"/>
    </location>
</feature>
<dbReference type="InterPro" id="IPR017907">
    <property type="entry name" value="Znf_RING_CS"/>
</dbReference>
<accession>A0A9D3S700</accession>
<dbReference type="EMBL" id="JAFIRN010000002">
    <property type="protein sequence ID" value="KAG5854096.1"/>
    <property type="molecule type" value="Genomic_DNA"/>
</dbReference>
<dbReference type="InterPro" id="IPR013320">
    <property type="entry name" value="ConA-like_dom_sf"/>
</dbReference>
<dbReference type="Gene3D" id="2.60.120.920">
    <property type="match status" value="1"/>
</dbReference>
<comment type="caution">
    <text evidence="9">The sequence shown here is derived from an EMBL/GenBank/DDBJ whole genome shotgun (WGS) entry which is preliminary data.</text>
</comment>
<dbReference type="SMART" id="SM00449">
    <property type="entry name" value="SPRY"/>
    <property type="match status" value="1"/>
</dbReference>
<dbReference type="InterPro" id="IPR006574">
    <property type="entry name" value="PRY"/>
</dbReference>
<evidence type="ECO:0000256" key="2">
    <source>
        <dbReference type="ARBA" id="ARBA00022771"/>
    </source>
</evidence>
<evidence type="ECO:0000256" key="4">
    <source>
        <dbReference type="PROSITE-ProRule" id="PRU00024"/>
    </source>
</evidence>
<evidence type="ECO:0000313" key="10">
    <source>
        <dbReference type="Proteomes" id="UP001044222"/>
    </source>
</evidence>
<evidence type="ECO:0000259" key="8">
    <source>
        <dbReference type="PROSITE" id="PS50188"/>
    </source>
</evidence>
<evidence type="ECO:0000256" key="3">
    <source>
        <dbReference type="ARBA" id="ARBA00022833"/>
    </source>
</evidence>
<dbReference type="PROSITE" id="PS50119">
    <property type="entry name" value="ZF_BBOX"/>
    <property type="match status" value="1"/>
</dbReference>
<feature type="region of interest" description="Disordered" evidence="6">
    <location>
        <begin position="1"/>
        <end position="21"/>
    </location>
</feature>
<reference evidence="9" key="1">
    <citation type="submission" date="2021-01" db="EMBL/GenBank/DDBJ databases">
        <title>A chromosome-scale assembly of European eel, Anguilla anguilla.</title>
        <authorList>
            <person name="Henkel C."/>
            <person name="Jong-Raadsen S.A."/>
            <person name="Dufour S."/>
            <person name="Weltzien F.-A."/>
            <person name="Palstra A.P."/>
            <person name="Pelster B."/>
            <person name="Spaink H.P."/>
            <person name="Van Den Thillart G.E."/>
            <person name="Jansen H."/>
            <person name="Zahm M."/>
            <person name="Klopp C."/>
            <person name="Cedric C."/>
            <person name="Louis A."/>
            <person name="Berthelot C."/>
            <person name="Parey E."/>
            <person name="Roest Crollius H."/>
            <person name="Montfort J."/>
            <person name="Robinson-Rechavi M."/>
            <person name="Bucao C."/>
            <person name="Bouchez O."/>
            <person name="Gislard M."/>
            <person name="Lluch J."/>
            <person name="Milhes M."/>
            <person name="Lampietro C."/>
            <person name="Lopez Roques C."/>
            <person name="Donnadieu C."/>
            <person name="Braasch I."/>
            <person name="Desvignes T."/>
            <person name="Postlethwait J."/>
            <person name="Bobe J."/>
            <person name="Guiguen Y."/>
            <person name="Dirks R."/>
        </authorList>
    </citation>
    <scope>NUCLEOTIDE SEQUENCE</scope>
    <source>
        <strain evidence="9">Tag_6206</strain>
        <tissue evidence="9">Liver</tissue>
    </source>
</reference>
<dbReference type="Pfam" id="PF13765">
    <property type="entry name" value="PRY"/>
    <property type="match status" value="1"/>
</dbReference>
<name>A0A9D3S700_ANGAN</name>
<gene>
    <name evidence="9" type="ORF">ANANG_G00033900</name>
</gene>
<dbReference type="PROSITE" id="PS50188">
    <property type="entry name" value="B302_SPRY"/>
    <property type="match status" value="1"/>
</dbReference>
<evidence type="ECO:0000256" key="5">
    <source>
        <dbReference type="SAM" id="Coils"/>
    </source>
</evidence>
<dbReference type="Pfam" id="PF00643">
    <property type="entry name" value="zf-B_box"/>
    <property type="match status" value="1"/>
</dbReference>